<feature type="signal peptide" evidence="9">
    <location>
        <begin position="1"/>
        <end position="16"/>
    </location>
</feature>
<evidence type="ECO:0000313" key="12">
    <source>
        <dbReference type="Proteomes" id="UP000799438"/>
    </source>
</evidence>
<name>A0A6A6BRN4_9PEZI</name>
<dbReference type="Proteomes" id="UP000799438">
    <property type="component" value="Unassembled WGS sequence"/>
</dbReference>
<sequence length="331" mass="37467">MHFASLFALLMGAASAVESFLLPEGPPPNVNRPICGSPDPSASTLNLTRYLAEQERQRRIAGHLVQRTPIIIDTWFHVVAGGRNKTQGFVSNQTVMNQLDRLNEDFAPHGISFKHSGTTHTVEPKWSVWKVDRETATMPKSFFNLQEMPMRRHLRKGTYTTLNVFILEDFEYKVEGLCYPPRDVVGVSGMSSIDVSMTTYEIFWMDGCLIDHRTLPGSGSRSSLFSQRTGATLSHEVGHWLGLFHPFQSGCDEPNDFIDDTAAQRWPFIDCDEEQSDSCPFQEGNDPVHNLMGYAPDEFTVGQQERMHNIWESLRQPLHGLDPSKMFEDDD</sequence>
<evidence type="ECO:0000256" key="4">
    <source>
        <dbReference type="ARBA" id="ARBA00022729"/>
    </source>
</evidence>
<dbReference type="AlphaFoldDB" id="A0A6A6BRN4"/>
<dbReference type="GO" id="GO:0046872">
    <property type="term" value="F:metal ion binding"/>
    <property type="evidence" value="ECO:0007669"/>
    <property type="project" value="UniProtKB-KW"/>
</dbReference>
<dbReference type="InterPro" id="IPR008754">
    <property type="entry name" value="Peptidase_M43"/>
</dbReference>
<organism evidence="11 12">
    <name type="scientific">Aplosporella prunicola CBS 121167</name>
    <dbReference type="NCBI Taxonomy" id="1176127"/>
    <lineage>
        <taxon>Eukaryota</taxon>
        <taxon>Fungi</taxon>
        <taxon>Dikarya</taxon>
        <taxon>Ascomycota</taxon>
        <taxon>Pezizomycotina</taxon>
        <taxon>Dothideomycetes</taxon>
        <taxon>Dothideomycetes incertae sedis</taxon>
        <taxon>Botryosphaeriales</taxon>
        <taxon>Aplosporellaceae</taxon>
        <taxon>Aplosporella</taxon>
    </lineage>
</organism>
<dbReference type="PANTHER" id="PTHR47466:SF1">
    <property type="entry name" value="METALLOPROTEASE MEP1 (AFU_ORTHOLOGUE AFUA_1G07730)-RELATED"/>
    <property type="match status" value="1"/>
</dbReference>
<keyword evidence="6" id="KW-0862">Zinc</keyword>
<keyword evidence="5" id="KW-0378">Hydrolase</keyword>
<evidence type="ECO:0000256" key="8">
    <source>
        <dbReference type="ARBA" id="ARBA00023157"/>
    </source>
</evidence>
<dbReference type="GO" id="GO:0006508">
    <property type="term" value="P:proteolysis"/>
    <property type="evidence" value="ECO:0007669"/>
    <property type="project" value="UniProtKB-KW"/>
</dbReference>
<proteinExistence type="inferred from homology"/>
<evidence type="ECO:0000256" key="3">
    <source>
        <dbReference type="ARBA" id="ARBA00022723"/>
    </source>
</evidence>
<keyword evidence="8" id="KW-1015">Disulfide bond</keyword>
<feature type="chain" id="PRO_5025341997" description="Peptidase M43 pregnancy-associated plasma-A domain-containing protein" evidence="9">
    <location>
        <begin position="17"/>
        <end position="331"/>
    </location>
</feature>
<dbReference type="Gene3D" id="3.40.390.10">
    <property type="entry name" value="Collagenase (Catalytic Domain)"/>
    <property type="match status" value="1"/>
</dbReference>
<accession>A0A6A6BRN4</accession>
<gene>
    <name evidence="11" type="ORF">K452DRAFT_294513</name>
</gene>
<dbReference type="Pfam" id="PF05572">
    <property type="entry name" value="Peptidase_M43"/>
    <property type="match status" value="1"/>
</dbReference>
<dbReference type="GO" id="GO:0008237">
    <property type="term" value="F:metallopeptidase activity"/>
    <property type="evidence" value="ECO:0007669"/>
    <property type="project" value="UniProtKB-KW"/>
</dbReference>
<dbReference type="InterPro" id="IPR024079">
    <property type="entry name" value="MetalloPept_cat_dom_sf"/>
</dbReference>
<keyword evidence="3" id="KW-0479">Metal-binding</keyword>
<evidence type="ECO:0000256" key="9">
    <source>
        <dbReference type="SAM" id="SignalP"/>
    </source>
</evidence>
<feature type="domain" description="Peptidase M43 pregnancy-associated plasma-A" evidence="10">
    <location>
        <begin position="226"/>
        <end position="310"/>
    </location>
</feature>
<dbReference type="RefSeq" id="XP_033401586.1">
    <property type="nucleotide sequence ID" value="XM_033541709.1"/>
</dbReference>
<evidence type="ECO:0000256" key="2">
    <source>
        <dbReference type="ARBA" id="ARBA00022670"/>
    </source>
</evidence>
<dbReference type="OrthoDB" id="536211at2759"/>
<comment type="similarity">
    <text evidence="1">Belongs to the peptidase M43B family.</text>
</comment>
<evidence type="ECO:0000256" key="1">
    <source>
        <dbReference type="ARBA" id="ARBA00008721"/>
    </source>
</evidence>
<keyword evidence="7" id="KW-0482">Metalloprotease</keyword>
<keyword evidence="2" id="KW-0645">Protease</keyword>
<evidence type="ECO:0000256" key="5">
    <source>
        <dbReference type="ARBA" id="ARBA00022801"/>
    </source>
</evidence>
<dbReference type="EMBL" id="ML995476">
    <property type="protein sequence ID" value="KAF2145874.1"/>
    <property type="molecule type" value="Genomic_DNA"/>
</dbReference>
<evidence type="ECO:0000256" key="6">
    <source>
        <dbReference type="ARBA" id="ARBA00022833"/>
    </source>
</evidence>
<dbReference type="SUPFAM" id="SSF55486">
    <property type="entry name" value="Metalloproteases ('zincins'), catalytic domain"/>
    <property type="match status" value="1"/>
</dbReference>
<keyword evidence="4 9" id="KW-0732">Signal</keyword>
<reference evidence="11" key="1">
    <citation type="journal article" date="2020" name="Stud. Mycol.">
        <title>101 Dothideomycetes genomes: a test case for predicting lifestyles and emergence of pathogens.</title>
        <authorList>
            <person name="Haridas S."/>
            <person name="Albert R."/>
            <person name="Binder M."/>
            <person name="Bloem J."/>
            <person name="Labutti K."/>
            <person name="Salamov A."/>
            <person name="Andreopoulos B."/>
            <person name="Baker S."/>
            <person name="Barry K."/>
            <person name="Bills G."/>
            <person name="Bluhm B."/>
            <person name="Cannon C."/>
            <person name="Castanera R."/>
            <person name="Culley D."/>
            <person name="Daum C."/>
            <person name="Ezra D."/>
            <person name="Gonzalez J."/>
            <person name="Henrissat B."/>
            <person name="Kuo A."/>
            <person name="Liang C."/>
            <person name="Lipzen A."/>
            <person name="Lutzoni F."/>
            <person name="Magnuson J."/>
            <person name="Mondo S."/>
            <person name="Nolan M."/>
            <person name="Ohm R."/>
            <person name="Pangilinan J."/>
            <person name="Park H.-J."/>
            <person name="Ramirez L."/>
            <person name="Alfaro M."/>
            <person name="Sun H."/>
            <person name="Tritt A."/>
            <person name="Yoshinaga Y."/>
            <person name="Zwiers L.-H."/>
            <person name="Turgeon B."/>
            <person name="Goodwin S."/>
            <person name="Spatafora J."/>
            <person name="Crous P."/>
            <person name="Grigoriev I."/>
        </authorList>
    </citation>
    <scope>NUCLEOTIDE SEQUENCE</scope>
    <source>
        <strain evidence="11">CBS 121167</strain>
    </source>
</reference>
<evidence type="ECO:0000259" key="10">
    <source>
        <dbReference type="Pfam" id="PF05572"/>
    </source>
</evidence>
<dbReference type="GeneID" id="54299206"/>
<dbReference type="PANTHER" id="PTHR47466">
    <property type="match status" value="1"/>
</dbReference>
<protein>
    <recommendedName>
        <fullName evidence="10">Peptidase M43 pregnancy-associated plasma-A domain-containing protein</fullName>
    </recommendedName>
</protein>
<keyword evidence="12" id="KW-1185">Reference proteome</keyword>
<evidence type="ECO:0000256" key="7">
    <source>
        <dbReference type="ARBA" id="ARBA00023049"/>
    </source>
</evidence>
<evidence type="ECO:0000313" key="11">
    <source>
        <dbReference type="EMBL" id="KAF2145874.1"/>
    </source>
</evidence>